<feature type="non-terminal residue" evidence="1">
    <location>
        <position position="1"/>
    </location>
</feature>
<name>A0A391P682_9EUKA</name>
<feature type="non-terminal residue" evidence="1">
    <location>
        <position position="29"/>
    </location>
</feature>
<dbReference type="Proteomes" id="UP000265618">
    <property type="component" value="Unassembled WGS sequence"/>
</dbReference>
<keyword evidence="2" id="KW-1185">Reference proteome</keyword>
<comment type="caution">
    <text evidence="1">The sequence shown here is derived from an EMBL/GenBank/DDBJ whole genome shotgun (WGS) entry which is preliminary data.</text>
</comment>
<proteinExistence type="predicted"/>
<organism evidence="1 2">
    <name type="scientific">Kipferlia bialata</name>
    <dbReference type="NCBI Taxonomy" id="797122"/>
    <lineage>
        <taxon>Eukaryota</taxon>
        <taxon>Metamonada</taxon>
        <taxon>Carpediemonas-like organisms</taxon>
        <taxon>Kipferlia</taxon>
    </lineage>
</organism>
<dbReference type="EMBL" id="BDIP01010582">
    <property type="protein sequence ID" value="GCA65289.1"/>
    <property type="molecule type" value="Genomic_DNA"/>
</dbReference>
<protein>
    <submittedName>
        <fullName evidence="1">Uncharacterized protein</fullName>
    </submittedName>
</protein>
<reference evidence="1 2" key="1">
    <citation type="journal article" date="2018" name="PLoS ONE">
        <title>The draft genome of Kipferlia bialata reveals reductive genome evolution in fornicate parasites.</title>
        <authorList>
            <person name="Tanifuji G."/>
            <person name="Takabayashi S."/>
            <person name="Kume K."/>
            <person name="Takagi M."/>
            <person name="Nakayama T."/>
            <person name="Kamikawa R."/>
            <person name="Inagaki Y."/>
            <person name="Hashimoto T."/>
        </authorList>
    </citation>
    <scope>NUCLEOTIDE SEQUENCE [LARGE SCALE GENOMIC DNA]</scope>
    <source>
        <strain evidence="1">NY0173</strain>
    </source>
</reference>
<gene>
    <name evidence="1" type="ORF">KIPB_016777</name>
</gene>
<accession>A0A391P682</accession>
<dbReference type="AlphaFoldDB" id="A0A391P682"/>
<evidence type="ECO:0000313" key="2">
    <source>
        <dbReference type="Proteomes" id="UP000265618"/>
    </source>
</evidence>
<evidence type="ECO:0000313" key="1">
    <source>
        <dbReference type="EMBL" id="GCA65289.1"/>
    </source>
</evidence>
<sequence>LFNPVLASFNPDGNQRTSAVLTFGVGHDI</sequence>